<dbReference type="AlphaFoldDB" id="R7YVP0"/>
<keyword evidence="4" id="KW-0547">Nucleotide-binding</keyword>
<dbReference type="GO" id="GO:0004674">
    <property type="term" value="F:protein serine/threonine kinase activity"/>
    <property type="evidence" value="ECO:0007669"/>
    <property type="project" value="UniProtKB-KW"/>
</dbReference>
<feature type="domain" description="Protein kinase" evidence="7">
    <location>
        <begin position="1"/>
        <end position="164"/>
    </location>
</feature>
<evidence type="ECO:0000256" key="2">
    <source>
        <dbReference type="ARBA" id="ARBA00022527"/>
    </source>
</evidence>
<keyword evidence="5" id="KW-0418">Kinase</keyword>
<dbReference type="GO" id="GO:0005524">
    <property type="term" value="F:ATP binding"/>
    <property type="evidence" value="ECO:0007669"/>
    <property type="project" value="UniProtKB-KW"/>
</dbReference>
<keyword evidence="9" id="KW-1185">Reference proteome</keyword>
<dbReference type="Gene3D" id="1.10.510.10">
    <property type="entry name" value="Transferase(Phosphotransferase) domain 1"/>
    <property type="match status" value="1"/>
</dbReference>
<dbReference type="RefSeq" id="XP_007781038.1">
    <property type="nucleotide sequence ID" value="XM_007782848.1"/>
</dbReference>
<keyword evidence="2" id="KW-0723">Serine/threonine-protein kinase</keyword>
<dbReference type="STRING" id="1168221.R7YVP0"/>
<evidence type="ECO:0000256" key="5">
    <source>
        <dbReference type="ARBA" id="ARBA00022777"/>
    </source>
</evidence>
<evidence type="ECO:0000259" key="7">
    <source>
        <dbReference type="PROSITE" id="PS50011"/>
    </source>
</evidence>
<gene>
    <name evidence="8" type="ORF">W97_04960</name>
</gene>
<organism evidence="8 9">
    <name type="scientific">Coniosporium apollinis (strain CBS 100218)</name>
    <name type="common">Rock-inhabiting black yeast</name>
    <dbReference type="NCBI Taxonomy" id="1168221"/>
    <lineage>
        <taxon>Eukaryota</taxon>
        <taxon>Fungi</taxon>
        <taxon>Dikarya</taxon>
        <taxon>Ascomycota</taxon>
        <taxon>Pezizomycotina</taxon>
        <taxon>Dothideomycetes</taxon>
        <taxon>Dothideomycetes incertae sedis</taxon>
        <taxon>Coniosporium</taxon>
    </lineage>
</organism>
<dbReference type="InterPro" id="IPR000719">
    <property type="entry name" value="Prot_kinase_dom"/>
</dbReference>
<evidence type="ECO:0000256" key="6">
    <source>
        <dbReference type="ARBA" id="ARBA00022840"/>
    </source>
</evidence>
<sequence length="164" mass="18369">MLNKENPKDVIHLKTFVGCLSTAVLYLHNNDTIHGDLKCKNILVKNGEVLLCDFGISRKLMDTEESTHFLGTPRYCAPEVEGEEERKHPSDIFSLGCVFLEMVTVIRGFTLAALNEHLKGSVEEKNNDKIVFHKASSQVVSWLNELETAGPDPGLIPLIRNMHL</sequence>
<keyword evidence="6" id="KW-0067">ATP-binding</keyword>
<dbReference type="PANTHER" id="PTHR11584:SF369">
    <property type="entry name" value="MITOGEN-ACTIVATED PROTEIN KINASE KINASE KINASE 19-RELATED"/>
    <property type="match status" value="1"/>
</dbReference>
<evidence type="ECO:0000256" key="3">
    <source>
        <dbReference type="ARBA" id="ARBA00022679"/>
    </source>
</evidence>
<dbReference type="Proteomes" id="UP000016924">
    <property type="component" value="Unassembled WGS sequence"/>
</dbReference>
<dbReference type="HOGENOM" id="CLU_1618910_0_0_1"/>
<dbReference type="Pfam" id="PF00069">
    <property type="entry name" value="Pkinase"/>
    <property type="match status" value="1"/>
</dbReference>
<dbReference type="InterPro" id="IPR011009">
    <property type="entry name" value="Kinase-like_dom_sf"/>
</dbReference>
<dbReference type="PANTHER" id="PTHR11584">
    <property type="entry name" value="SERINE/THREONINE PROTEIN KINASE"/>
    <property type="match status" value="1"/>
</dbReference>
<reference evidence="9" key="1">
    <citation type="submission" date="2012-06" db="EMBL/GenBank/DDBJ databases">
        <title>The genome sequence of Coniosporium apollinis CBS 100218.</title>
        <authorList>
            <consortium name="The Broad Institute Genome Sequencing Platform"/>
            <person name="Cuomo C."/>
            <person name="Gorbushina A."/>
            <person name="Noack S."/>
            <person name="Walker B."/>
            <person name="Young S.K."/>
            <person name="Zeng Q."/>
            <person name="Gargeya S."/>
            <person name="Fitzgerald M."/>
            <person name="Haas B."/>
            <person name="Abouelleil A."/>
            <person name="Alvarado L."/>
            <person name="Arachchi H.M."/>
            <person name="Berlin A.M."/>
            <person name="Chapman S.B."/>
            <person name="Goldberg J."/>
            <person name="Griggs A."/>
            <person name="Gujja S."/>
            <person name="Hansen M."/>
            <person name="Howarth C."/>
            <person name="Imamovic A."/>
            <person name="Larimer J."/>
            <person name="McCowan C."/>
            <person name="Montmayeur A."/>
            <person name="Murphy C."/>
            <person name="Neiman D."/>
            <person name="Pearson M."/>
            <person name="Priest M."/>
            <person name="Roberts A."/>
            <person name="Saif S."/>
            <person name="Shea T."/>
            <person name="Sisk P."/>
            <person name="Sykes S."/>
            <person name="Wortman J."/>
            <person name="Nusbaum C."/>
            <person name="Birren B."/>
        </authorList>
    </citation>
    <scope>NUCLEOTIDE SEQUENCE [LARGE SCALE GENOMIC DNA]</scope>
    <source>
        <strain evidence="9">CBS 100218</strain>
    </source>
</reference>
<accession>R7YVP0</accession>
<proteinExistence type="inferred from homology"/>
<dbReference type="SUPFAM" id="SSF56112">
    <property type="entry name" value="Protein kinase-like (PK-like)"/>
    <property type="match status" value="1"/>
</dbReference>
<evidence type="ECO:0000313" key="9">
    <source>
        <dbReference type="Proteomes" id="UP000016924"/>
    </source>
</evidence>
<dbReference type="OrthoDB" id="4062651at2759"/>
<dbReference type="PROSITE" id="PS50011">
    <property type="entry name" value="PROTEIN_KINASE_DOM"/>
    <property type="match status" value="1"/>
</dbReference>
<evidence type="ECO:0000256" key="1">
    <source>
        <dbReference type="ARBA" id="ARBA00006529"/>
    </source>
</evidence>
<protein>
    <recommendedName>
        <fullName evidence="7">Protein kinase domain-containing protein</fullName>
    </recommendedName>
</protein>
<dbReference type="GeneID" id="19902271"/>
<dbReference type="SMART" id="SM00220">
    <property type="entry name" value="S_TKc"/>
    <property type="match status" value="1"/>
</dbReference>
<evidence type="ECO:0000313" key="8">
    <source>
        <dbReference type="EMBL" id="EON65721.1"/>
    </source>
</evidence>
<dbReference type="EMBL" id="JH767575">
    <property type="protein sequence ID" value="EON65721.1"/>
    <property type="molecule type" value="Genomic_DNA"/>
</dbReference>
<dbReference type="eggNOG" id="KOG0597">
    <property type="taxonomic scope" value="Eukaryota"/>
</dbReference>
<comment type="similarity">
    <text evidence="1">Belongs to the protein kinase superfamily. STE Ser/Thr protein kinase family. MAP kinase kinase kinase subfamily.</text>
</comment>
<keyword evidence="3" id="KW-0808">Transferase</keyword>
<evidence type="ECO:0000256" key="4">
    <source>
        <dbReference type="ARBA" id="ARBA00022741"/>
    </source>
</evidence>
<name>R7YVP0_CONA1</name>